<dbReference type="RefSeq" id="WP_162339374.1">
    <property type="nucleotide sequence ID" value="NZ_JBHSRQ010000025.1"/>
</dbReference>
<evidence type="ECO:0000313" key="2">
    <source>
        <dbReference type="EMBL" id="KAF1720105.1"/>
    </source>
</evidence>
<protein>
    <recommendedName>
        <fullName evidence="1">DUF695 domain-containing protein</fullName>
    </recommendedName>
</protein>
<dbReference type="Pfam" id="PF05117">
    <property type="entry name" value="DUF695"/>
    <property type="match status" value="1"/>
</dbReference>
<comment type="caution">
    <text evidence="2">The sequence shown here is derived from an EMBL/GenBank/DDBJ whole genome shotgun (WGS) entry which is preliminary data.</text>
</comment>
<accession>A0ABQ6ZCB0</accession>
<keyword evidence="3" id="KW-1185">Reference proteome</keyword>
<organism evidence="2 3">
    <name type="scientific">Pseudoxanthomonas japonensis</name>
    <dbReference type="NCBI Taxonomy" id="69284"/>
    <lineage>
        <taxon>Bacteria</taxon>
        <taxon>Pseudomonadati</taxon>
        <taxon>Pseudomonadota</taxon>
        <taxon>Gammaproteobacteria</taxon>
        <taxon>Lysobacterales</taxon>
        <taxon>Lysobacteraceae</taxon>
        <taxon>Pseudoxanthomonas</taxon>
    </lineage>
</organism>
<dbReference type="EMBL" id="PDWW01000050">
    <property type="protein sequence ID" value="KAF1720105.1"/>
    <property type="molecule type" value="Genomic_DNA"/>
</dbReference>
<evidence type="ECO:0000313" key="3">
    <source>
        <dbReference type="Proteomes" id="UP000781710"/>
    </source>
</evidence>
<dbReference type="Proteomes" id="UP000781710">
    <property type="component" value="Unassembled WGS sequence"/>
</dbReference>
<reference evidence="2 3" key="1">
    <citation type="submission" date="2017-10" db="EMBL/GenBank/DDBJ databases">
        <title>Whole genome sequencing of members of genus Pseudoxanthomonas.</title>
        <authorList>
            <person name="Kumar S."/>
            <person name="Bansal K."/>
            <person name="Kaur A."/>
            <person name="Patil P."/>
            <person name="Sharma S."/>
            <person name="Patil P.B."/>
        </authorList>
    </citation>
    <scope>NUCLEOTIDE SEQUENCE [LARGE SCALE GENOMIC DNA]</scope>
    <source>
        <strain evidence="2 3">DSM 17109</strain>
    </source>
</reference>
<sequence length="143" mass="15893">MAGIYKDDLWSVGEGNVDGSPILVRARSALPAAPDRAIYENLIIITWPYDSDESGMPAADVYEQMRRFEDLLETAVGTKGVGVQAASLTGNGSKEWRYYTHDPDDFMSKLNLGFAGHTRYPVDLQMFLDSEWDALAQLLSERA</sequence>
<name>A0ABQ6ZCB0_9GAMM</name>
<gene>
    <name evidence="2" type="ORF">CSC78_18665</name>
</gene>
<evidence type="ECO:0000259" key="1">
    <source>
        <dbReference type="Pfam" id="PF05117"/>
    </source>
</evidence>
<dbReference type="InterPro" id="IPR016097">
    <property type="entry name" value="DUF695"/>
</dbReference>
<feature type="domain" description="DUF695" evidence="1">
    <location>
        <begin position="10"/>
        <end position="139"/>
    </location>
</feature>
<proteinExistence type="predicted"/>